<dbReference type="EMBL" id="CP093310">
    <property type="protein sequence ID" value="WXX24811.1"/>
    <property type="molecule type" value="Genomic_DNA"/>
</dbReference>
<dbReference type="GO" id="GO:0006310">
    <property type="term" value="P:DNA recombination"/>
    <property type="evidence" value="ECO:0007669"/>
    <property type="project" value="UniProtKB-KW"/>
</dbReference>
<organism evidence="9 10">
    <name type="scientific">Psychrobacter raelei</name>
    <dbReference type="NCBI Taxonomy" id="2565531"/>
    <lineage>
        <taxon>Bacteria</taxon>
        <taxon>Pseudomonadati</taxon>
        <taxon>Pseudomonadota</taxon>
        <taxon>Gammaproteobacteria</taxon>
        <taxon>Moraxellales</taxon>
        <taxon>Moraxellaceae</taxon>
        <taxon>Psychrobacter</taxon>
    </lineage>
</organism>
<feature type="region of interest" description="Disordered" evidence="6">
    <location>
        <begin position="1"/>
        <end position="21"/>
    </location>
</feature>
<dbReference type="GO" id="GO:0003677">
    <property type="term" value="F:DNA binding"/>
    <property type="evidence" value="ECO:0007669"/>
    <property type="project" value="UniProtKB-UniRule"/>
</dbReference>
<dbReference type="InterPro" id="IPR038488">
    <property type="entry name" value="Integrase_DNA-bd_sf"/>
</dbReference>
<evidence type="ECO:0000256" key="6">
    <source>
        <dbReference type="SAM" id="MobiDB-lite"/>
    </source>
</evidence>
<comment type="similarity">
    <text evidence="1">Belongs to the 'phage' integrase family.</text>
</comment>
<reference evidence="9" key="1">
    <citation type="submission" date="2024-03" db="EMBL/GenBank/DDBJ databases">
        <title>Psychrobacter raelis sp. nov. isolated from a dog with peritonitis.</title>
        <authorList>
            <person name="Schiavone A."/>
            <person name="Manzulli V."/>
            <person name="Camarda A."/>
            <person name="Cafiero M.A."/>
            <person name="Vasco I."/>
            <person name="Marino L."/>
            <person name="Pennuzzi G."/>
            <person name="Serrecchia L."/>
            <person name="Galante D."/>
            <person name="Pugliese N."/>
        </authorList>
    </citation>
    <scope>NUCLEOTIDE SEQUENCE</scope>
    <source>
        <strain evidence="9">PraFG1</strain>
    </source>
</reference>
<evidence type="ECO:0000313" key="10">
    <source>
        <dbReference type="Proteomes" id="UP000829560"/>
    </source>
</evidence>
<dbReference type="KEGG" id="prae:MN210_08020"/>
<dbReference type="SUPFAM" id="SSF56349">
    <property type="entry name" value="DNA breaking-rejoining enzymes"/>
    <property type="match status" value="1"/>
</dbReference>
<keyword evidence="2" id="KW-0229">DNA integration</keyword>
<dbReference type="PROSITE" id="PS51898">
    <property type="entry name" value="TYR_RECOMBINASE"/>
    <property type="match status" value="1"/>
</dbReference>
<dbReference type="InterPro" id="IPR053876">
    <property type="entry name" value="Phage_int_M"/>
</dbReference>
<dbReference type="InterPro" id="IPR013762">
    <property type="entry name" value="Integrase-like_cat_sf"/>
</dbReference>
<protein>
    <submittedName>
        <fullName evidence="9">Integrase arm-type DNA-binding domain-containing protein</fullName>
    </submittedName>
</protein>
<dbReference type="PANTHER" id="PTHR30629:SF2">
    <property type="entry name" value="PROPHAGE INTEGRASE INTS-RELATED"/>
    <property type="match status" value="1"/>
</dbReference>
<evidence type="ECO:0000256" key="4">
    <source>
        <dbReference type="ARBA" id="ARBA00023172"/>
    </source>
</evidence>
<dbReference type="InterPro" id="IPR025166">
    <property type="entry name" value="Integrase_DNA_bind_dom"/>
</dbReference>
<evidence type="ECO:0000256" key="2">
    <source>
        <dbReference type="ARBA" id="ARBA00022908"/>
    </source>
</evidence>
<keyword evidence="10" id="KW-1185">Reference proteome</keyword>
<name>A0AAU6PWL9_9GAMM</name>
<dbReference type="CDD" id="cd00801">
    <property type="entry name" value="INT_P4_C"/>
    <property type="match status" value="1"/>
</dbReference>
<dbReference type="InterPro" id="IPR050808">
    <property type="entry name" value="Phage_Integrase"/>
</dbReference>
<dbReference type="InterPro" id="IPR044068">
    <property type="entry name" value="CB"/>
</dbReference>
<feature type="domain" description="Tyr recombinase" evidence="7">
    <location>
        <begin position="208"/>
        <end position="389"/>
    </location>
</feature>
<dbReference type="PANTHER" id="PTHR30629">
    <property type="entry name" value="PROPHAGE INTEGRASE"/>
    <property type="match status" value="1"/>
</dbReference>
<dbReference type="RefSeq" id="WP_338412792.1">
    <property type="nucleotide sequence ID" value="NZ_CP093310.2"/>
</dbReference>
<dbReference type="Gene3D" id="1.10.443.10">
    <property type="entry name" value="Intergrase catalytic core"/>
    <property type="match status" value="1"/>
</dbReference>
<feature type="compositionally biased region" description="Polar residues" evidence="6">
    <location>
        <begin position="7"/>
        <end position="16"/>
    </location>
</feature>
<dbReference type="PROSITE" id="PS51900">
    <property type="entry name" value="CB"/>
    <property type="match status" value="1"/>
</dbReference>
<dbReference type="Gene3D" id="3.30.160.390">
    <property type="entry name" value="Integrase, DNA-binding domain"/>
    <property type="match status" value="1"/>
</dbReference>
<evidence type="ECO:0000256" key="5">
    <source>
        <dbReference type="PROSITE-ProRule" id="PRU01248"/>
    </source>
</evidence>
<dbReference type="Gene3D" id="1.10.150.130">
    <property type="match status" value="1"/>
</dbReference>
<dbReference type="Pfam" id="PF00589">
    <property type="entry name" value="Phage_integrase"/>
    <property type="match status" value="1"/>
</dbReference>
<evidence type="ECO:0000259" key="8">
    <source>
        <dbReference type="PROSITE" id="PS51900"/>
    </source>
</evidence>
<keyword evidence="4" id="KW-0233">DNA recombination</keyword>
<dbReference type="InterPro" id="IPR011010">
    <property type="entry name" value="DNA_brk_join_enz"/>
</dbReference>
<dbReference type="InterPro" id="IPR002104">
    <property type="entry name" value="Integrase_catalytic"/>
</dbReference>
<accession>A0AAU6PWL9</accession>
<dbReference type="Pfam" id="PF13356">
    <property type="entry name" value="Arm-DNA-bind_3"/>
    <property type="match status" value="1"/>
</dbReference>
<gene>
    <name evidence="9" type="ORF">MN210_08020</name>
</gene>
<sequence length="402" mass="46524">MAKITAPLTNTQVKQARNTDKPYKLSDGGGLYLYISSTGTKSWRFDYTRPFTKKRATLTFGQYPEISLAGARTIRAEYRALLAIDIDPADKIRDEARQQRLKQNNTFEIVAAEYIERQTHLSQDTIDHKARYAMYLSQHLGRMPISDIKPIDVLDACRKVEKQGYLETAKKMRSLAGQVFRYAVQTARCERDVTQDLKGALKPPEVKHYPAITDPEEFAILLRAIDDYDGMFETRIAIKIIPHLFVRSGELRNALWEDFDFDARTWTFTPRKTKRKTGVSLIVPLSDQVYDLFKQLEPHKRSDFVFPSLHSTIRPMSENTLGQALKRLGFSGEQHTVHGFRASARTMLVERLKYDESLVEMQLGHNVRDMHGRAYNRTIFLDERREMMQTWSNYLDELKSSV</sequence>
<evidence type="ECO:0000256" key="3">
    <source>
        <dbReference type="ARBA" id="ARBA00023125"/>
    </source>
</evidence>
<feature type="domain" description="Core-binding (CB)" evidence="8">
    <location>
        <begin position="105"/>
        <end position="184"/>
    </location>
</feature>
<dbReference type="Pfam" id="PF22022">
    <property type="entry name" value="Phage_int_M"/>
    <property type="match status" value="1"/>
</dbReference>
<proteinExistence type="inferred from homology"/>
<dbReference type="GO" id="GO:0015074">
    <property type="term" value="P:DNA integration"/>
    <property type="evidence" value="ECO:0007669"/>
    <property type="project" value="UniProtKB-KW"/>
</dbReference>
<evidence type="ECO:0000259" key="7">
    <source>
        <dbReference type="PROSITE" id="PS51898"/>
    </source>
</evidence>
<evidence type="ECO:0000256" key="1">
    <source>
        <dbReference type="ARBA" id="ARBA00008857"/>
    </source>
</evidence>
<dbReference type="Proteomes" id="UP000829560">
    <property type="component" value="Chromosome"/>
</dbReference>
<keyword evidence="3 5" id="KW-0238">DNA-binding</keyword>
<dbReference type="InterPro" id="IPR010998">
    <property type="entry name" value="Integrase_recombinase_N"/>
</dbReference>
<dbReference type="AlphaFoldDB" id="A0AAU6PWL9"/>
<evidence type="ECO:0000313" key="9">
    <source>
        <dbReference type="EMBL" id="WXX24811.1"/>
    </source>
</evidence>